<dbReference type="AlphaFoldDB" id="A0A8X6Y421"/>
<keyword evidence="2" id="KW-1185">Reference proteome</keyword>
<name>A0A8X6Y421_9ARAC</name>
<sequence>MYYDYEYDACGYSACVKTPVCATCQPDDILEAEGFRHYELTDVGKLNLDGLLVDDSREPKLITLSLFMLPSLKDNDSVEDTLKLFFELESLGIKDDPCYRKDDKL</sequence>
<gene>
    <name evidence="1" type="ORF">TNIN_23111</name>
</gene>
<evidence type="ECO:0000313" key="2">
    <source>
        <dbReference type="Proteomes" id="UP000886998"/>
    </source>
</evidence>
<dbReference type="OrthoDB" id="6452774at2759"/>
<dbReference type="Proteomes" id="UP000886998">
    <property type="component" value="Unassembled WGS sequence"/>
</dbReference>
<dbReference type="EMBL" id="BMAV01014975">
    <property type="protein sequence ID" value="GFY63902.1"/>
    <property type="molecule type" value="Genomic_DNA"/>
</dbReference>
<comment type="caution">
    <text evidence="1">The sequence shown here is derived from an EMBL/GenBank/DDBJ whole genome shotgun (WGS) entry which is preliminary data.</text>
</comment>
<accession>A0A8X6Y421</accession>
<protein>
    <submittedName>
        <fullName evidence="1">Uncharacterized protein</fullName>
    </submittedName>
</protein>
<organism evidence="1 2">
    <name type="scientific">Trichonephila inaurata madagascariensis</name>
    <dbReference type="NCBI Taxonomy" id="2747483"/>
    <lineage>
        <taxon>Eukaryota</taxon>
        <taxon>Metazoa</taxon>
        <taxon>Ecdysozoa</taxon>
        <taxon>Arthropoda</taxon>
        <taxon>Chelicerata</taxon>
        <taxon>Arachnida</taxon>
        <taxon>Araneae</taxon>
        <taxon>Araneomorphae</taxon>
        <taxon>Entelegynae</taxon>
        <taxon>Araneoidea</taxon>
        <taxon>Nephilidae</taxon>
        <taxon>Trichonephila</taxon>
        <taxon>Trichonephila inaurata</taxon>
    </lineage>
</organism>
<reference evidence="1" key="1">
    <citation type="submission" date="2020-08" db="EMBL/GenBank/DDBJ databases">
        <title>Multicomponent nature underlies the extraordinary mechanical properties of spider dragline silk.</title>
        <authorList>
            <person name="Kono N."/>
            <person name="Nakamura H."/>
            <person name="Mori M."/>
            <person name="Yoshida Y."/>
            <person name="Ohtoshi R."/>
            <person name="Malay A.D."/>
            <person name="Moran D.A.P."/>
            <person name="Tomita M."/>
            <person name="Numata K."/>
            <person name="Arakawa K."/>
        </authorList>
    </citation>
    <scope>NUCLEOTIDE SEQUENCE</scope>
</reference>
<evidence type="ECO:0000313" key="1">
    <source>
        <dbReference type="EMBL" id="GFY63902.1"/>
    </source>
</evidence>
<proteinExistence type="predicted"/>